<dbReference type="EMBL" id="CAAHFH010000002">
    <property type="protein sequence ID" value="VGO22821.1"/>
    <property type="molecule type" value="Genomic_DNA"/>
</dbReference>
<keyword evidence="2" id="KW-1185">Reference proteome</keyword>
<dbReference type="AlphaFoldDB" id="A0A6C2UU29"/>
<gene>
    <name evidence="1" type="ORF">SCARR_04918</name>
</gene>
<sequence length="46" mass="4642">MKKLISTLLATGLFMILLNGCMAAKVAKVPVKAGKKAAGGAVKAVK</sequence>
<name>A0A6C2UU29_9BACT</name>
<evidence type="ECO:0000313" key="1">
    <source>
        <dbReference type="EMBL" id="VGO22821.1"/>
    </source>
</evidence>
<protein>
    <submittedName>
        <fullName evidence="1">Uncharacterized protein</fullName>
    </submittedName>
</protein>
<dbReference type="RefSeq" id="WP_168433573.1">
    <property type="nucleotide sequence ID" value="NZ_CAAHFH010000002.1"/>
</dbReference>
<organism evidence="1 2">
    <name type="scientific">Pontiella sulfatireligans</name>
    <dbReference type="NCBI Taxonomy" id="2750658"/>
    <lineage>
        <taxon>Bacteria</taxon>
        <taxon>Pseudomonadati</taxon>
        <taxon>Kiritimatiellota</taxon>
        <taxon>Kiritimatiellia</taxon>
        <taxon>Kiritimatiellales</taxon>
        <taxon>Pontiellaceae</taxon>
        <taxon>Pontiella</taxon>
    </lineage>
</organism>
<reference evidence="1 2" key="1">
    <citation type="submission" date="2019-04" db="EMBL/GenBank/DDBJ databases">
        <authorList>
            <person name="Van Vliet M D."/>
        </authorList>
    </citation>
    <scope>NUCLEOTIDE SEQUENCE [LARGE SCALE GENOMIC DNA]</scope>
    <source>
        <strain evidence="1 2">F21</strain>
    </source>
</reference>
<dbReference type="Proteomes" id="UP000346198">
    <property type="component" value="Unassembled WGS sequence"/>
</dbReference>
<accession>A0A6C2UU29</accession>
<evidence type="ECO:0000313" key="2">
    <source>
        <dbReference type="Proteomes" id="UP000346198"/>
    </source>
</evidence>
<proteinExistence type="predicted"/>